<name>A0A9X0WFB0_9GAMM</name>
<dbReference type="EMBL" id="NRSD01000001">
    <property type="protein sequence ID" value="MBK1643450.1"/>
    <property type="molecule type" value="Genomic_DNA"/>
</dbReference>
<accession>A0A9X0WFB0</accession>
<evidence type="ECO:0000313" key="1">
    <source>
        <dbReference type="EMBL" id="MBK1643450.1"/>
    </source>
</evidence>
<gene>
    <name evidence="1" type="ORF">CKO25_02010</name>
</gene>
<reference evidence="1 2" key="1">
    <citation type="journal article" date="2020" name="Microorganisms">
        <title>Osmotic Adaptation and Compatible Solute Biosynthesis of Phototrophic Bacteria as Revealed from Genome Analyses.</title>
        <authorList>
            <person name="Imhoff J.F."/>
            <person name="Rahn T."/>
            <person name="Kunzel S."/>
            <person name="Keller A."/>
            <person name="Neulinger S.C."/>
        </authorList>
    </citation>
    <scope>NUCLEOTIDE SEQUENCE [LARGE SCALE GENOMIC DNA]</scope>
    <source>
        <strain evidence="1 2">DSM 21303</strain>
    </source>
</reference>
<proteinExistence type="predicted"/>
<comment type="caution">
    <text evidence="1">The sequence shown here is derived from an EMBL/GenBank/DDBJ whole genome shotgun (WGS) entry which is preliminary data.</text>
</comment>
<evidence type="ECO:0000313" key="2">
    <source>
        <dbReference type="Proteomes" id="UP001138802"/>
    </source>
</evidence>
<dbReference type="AlphaFoldDB" id="A0A9X0WFB0"/>
<protein>
    <submittedName>
        <fullName evidence="1">Uncharacterized protein</fullName>
    </submittedName>
</protein>
<dbReference type="Proteomes" id="UP001138802">
    <property type="component" value="Unassembled WGS sequence"/>
</dbReference>
<sequence length="171" mass="18837">MVPTLQGLSSLLDRFGLTLEIGDTTGPIPGSYWGDVEAGLIGDRLHASALTPLHSVLHEACHWICLDAPRRCHLHTDAGGDDAEENAVCYLQVLLADWVPGLGRTRLFADMDAWGYHFRLGSARAWFEDDAEDARAWLVRHGIIMPNGHPTWHVRDDPRALVTKTVAGVQP</sequence>
<organism evidence="1 2">
    <name type="scientific">Thiocapsa imhoffii</name>
    <dbReference type="NCBI Taxonomy" id="382777"/>
    <lineage>
        <taxon>Bacteria</taxon>
        <taxon>Pseudomonadati</taxon>
        <taxon>Pseudomonadota</taxon>
        <taxon>Gammaproteobacteria</taxon>
        <taxon>Chromatiales</taxon>
        <taxon>Chromatiaceae</taxon>
        <taxon>Thiocapsa</taxon>
    </lineage>
</organism>
<keyword evidence="2" id="KW-1185">Reference proteome</keyword>